<reference evidence="2 3" key="2">
    <citation type="journal article" date="2017" name="Front. Plant Sci.">
        <title>Gene Classification and Mining of Molecular Markers Useful in Red Clover (Trifolium pratense) Breeding.</title>
        <authorList>
            <person name="Istvanek J."/>
            <person name="Dluhosova J."/>
            <person name="Dluhos P."/>
            <person name="Patkova L."/>
            <person name="Nedelnik J."/>
            <person name="Repkova J."/>
        </authorList>
    </citation>
    <scope>NUCLEOTIDE SEQUENCE [LARGE SCALE GENOMIC DNA]</scope>
    <source>
        <strain evidence="3">cv. Tatra</strain>
        <tissue evidence="2">Young leaves</tissue>
    </source>
</reference>
<name>A0A2K3KAT5_TRIPR</name>
<evidence type="ECO:0000313" key="2">
    <source>
        <dbReference type="EMBL" id="PNX63382.1"/>
    </source>
</evidence>
<feature type="chain" id="PRO_5014330489" evidence="1">
    <location>
        <begin position="26"/>
        <end position="65"/>
    </location>
</feature>
<sequence>MDLTTFHGLVRCNALLVLAFIDGSSIPTPEILDLNRAACERCNYLINSVTTPIAQTIVFHENVVA</sequence>
<comment type="caution">
    <text evidence="2">The sequence shown here is derived from an EMBL/GenBank/DDBJ whole genome shotgun (WGS) entry which is preliminary data.</text>
</comment>
<accession>A0A2K3KAT5</accession>
<reference evidence="2 3" key="1">
    <citation type="journal article" date="2014" name="Am. J. Bot.">
        <title>Genome assembly and annotation for red clover (Trifolium pratense; Fabaceae).</title>
        <authorList>
            <person name="Istvanek J."/>
            <person name="Jaros M."/>
            <person name="Krenek A."/>
            <person name="Repkova J."/>
        </authorList>
    </citation>
    <scope>NUCLEOTIDE SEQUENCE [LARGE SCALE GENOMIC DNA]</scope>
    <source>
        <strain evidence="3">cv. Tatra</strain>
        <tissue evidence="2">Young leaves</tissue>
    </source>
</reference>
<protein>
    <submittedName>
        <fullName evidence="2">Uncharacterized protein</fullName>
    </submittedName>
</protein>
<dbReference type="Proteomes" id="UP000236291">
    <property type="component" value="Unassembled WGS sequence"/>
</dbReference>
<keyword evidence="1" id="KW-0732">Signal</keyword>
<organism evidence="2 3">
    <name type="scientific">Trifolium pratense</name>
    <name type="common">Red clover</name>
    <dbReference type="NCBI Taxonomy" id="57577"/>
    <lineage>
        <taxon>Eukaryota</taxon>
        <taxon>Viridiplantae</taxon>
        <taxon>Streptophyta</taxon>
        <taxon>Embryophyta</taxon>
        <taxon>Tracheophyta</taxon>
        <taxon>Spermatophyta</taxon>
        <taxon>Magnoliopsida</taxon>
        <taxon>eudicotyledons</taxon>
        <taxon>Gunneridae</taxon>
        <taxon>Pentapetalae</taxon>
        <taxon>rosids</taxon>
        <taxon>fabids</taxon>
        <taxon>Fabales</taxon>
        <taxon>Fabaceae</taxon>
        <taxon>Papilionoideae</taxon>
        <taxon>50 kb inversion clade</taxon>
        <taxon>NPAAA clade</taxon>
        <taxon>Hologalegina</taxon>
        <taxon>IRL clade</taxon>
        <taxon>Trifolieae</taxon>
        <taxon>Trifolium</taxon>
    </lineage>
</organism>
<evidence type="ECO:0000313" key="3">
    <source>
        <dbReference type="Proteomes" id="UP000236291"/>
    </source>
</evidence>
<gene>
    <name evidence="2" type="ORF">L195_g053478</name>
</gene>
<feature type="signal peptide" evidence="1">
    <location>
        <begin position="1"/>
        <end position="25"/>
    </location>
</feature>
<dbReference type="EMBL" id="ASHM01090315">
    <property type="protein sequence ID" value="PNX63382.1"/>
    <property type="molecule type" value="Genomic_DNA"/>
</dbReference>
<dbReference type="AlphaFoldDB" id="A0A2K3KAT5"/>
<evidence type="ECO:0000256" key="1">
    <source>
        <dbReference type="SAM" id="SignalP"/>
    </source>
</evidence>
<proteinExistence type="predicted"/>